<dbReference type="AlphaFoldDB" id="A0A1G9XMK4"/>
<dbReference type="Proteomes" id="UP000183376">
    <property type="component" value="Chromosome I"/>
</dbReference>
<reference evidence="2 3" key="1">
    <citation type="submission" date="2016-10" db="EMBL/GenBank/DDBJ databases">
        <authorList>
            <person name="de Groot N.N."/>
        </authorList>
    </citation>
    <scope>NUCLEOTIDE SEQUENCE [LARGE SCALE GENOMIC DNA]</scope>
    <source>
        <strain evidence="2 3">DSM 44149</strain>
    </source>
</reference>
<dbReference type="EMBL" id="LT629701">
    <property type="protein sequence ID" value="SDM97435.1"/>
    <property type="molecule type" value="Genomic_DNA"/>
</dbReference>
<dbReference type="GO" id="GO:0008289">
    <property type="term" value="F:lipid binding"/>
    <property type="evidence" value="ECO:0007669"/>
    <property type="project" value="UniProtKB-KW"/>
</dbReference>
<dbReference type="NCBIfam" id="TIGR00762">
    <property type="entry name" value="DegV"/>
    <property type="match status" value="1"/>
</dbReference>
<dbReference type="InterPro" id="IPR050270">
    <property type="entry name" value="DegV_domain_contain"/>
</dbReference>
<dbReference type="eggNOG" id="COG1307">
    <property type="taxonomic scope" value="Bacteria"/>
</dbReference>
<dbReference type="InterPro" id="IPR003797">
    <property type="entry name" value="DegV"/>
</dbReference>
<dbReference type="Gene3D" id="3.40.50.10170">
    <property type="match status" value="1"/>
</dbReference>
<dbReference type="InterPro" id="IPR043168">
    <property type="entry name" value="DegV_C"/>
</dbReference>
<dbReference type="SUPFAM" id="SSF82549">
    <property type="entry name" value="DAK1/DegV-like"/>
    <property type="match status" value="1"/>
</dbReference>
<dbReference type="Gene3D" id="3.30.1180.10">
    <property type="match status" value="1"/>
</dbReference>
<proteinExistence type="predicted"/>
<dbReference type="STRING" id="211114.SAMN04489726_4274"/>
<dbReference type="PANTHER" id="PTHR33434:SF2">
    <property type="entry name" value="FATTY ACID-BINDING PROTEIN TM_1468"/>
    <property type="match status" value="1"/>
</dbReference>
<gene>
    <name evidence="2" type="ORF">SAMN04489726_4274</name>
</gene>
<dbReference type="PROSITE" id="PS51482">
    <property type="entry name" value="DEGV"/>
    <property type="match status" value="1"/>
</dbReference>
<evidence type="ECO:0000256" key="1">
    <source>
        <dbReference type="ARBA" id="ARBA00023121"/>
    </source>
</evidence>
<keyword evidence="1" id="KW-0446">Lipid-binding</keyword>
<organism evidence="2 3">
    <name type="scientific">Allokutzneria albata</name>
    <name type="common">Kibdelosporangium albatum</name>
    <dbReference type="NCBI Taxonomy" id="211114"/>
    <lineage>
        <taxon>Bacteria</taxon>
        <taxon>Bacillati</taxon>
        <taxon>Actinomycetota</taxon>
        <taxon>Actinomycetes</taxon>
        <taxon>Pseudonocardiales</taxon>
        <taxon>Pseudonocardiaceae</taxon>
        <taxon>Allokutzneria</taxon>
    </lineage>
</organism>
<sequence length="302" mass="31913">MRSTAFGHLPRNFDQIGVSLTFMNRRVAVVTDSTASLPPELARRLGITVVQLQLRVGDNATDEARVPATELVTALRAREQVATSPPPSAAFFWTYQNAAAAGVEAVVSIHLSTELSQTCATAREAAGHTRVPVHIIDSRACGMAVGFAAIAAAEAAMAGAGPREVLDVVNHRINGASSLIYVDTLEYLRRGGRIGAAQALIGSALSIKPLLAMKEGRIEPLEKVRGTERAISRLAAVAAQRTLGRPVDVAVEHFASRERAEELIERLRVEIPLGHEFLLAETSAIIGAHAGPGALGVSISPC</sequence>
<evidence type="ECO:0000313" key="2">
    <source>
        <dbReference type="EMBL" id="SDM97435.1"/>
    </source>
</evidence>
<protein>
    <submittedName>
        <fullName evidence="2">EDD domain protein, DegV family</fullName>
    </submittedName>
</protein>
<dbReference type="Pfam" id="PF02645">
    <property type="entry name" value="DegV"/>
    <property type="match status" value="1"/>
</dbReference>
<evidence type="ECO:0000313" key="3">
    <source>
        <dbReference type="Proteomes" id="UP000183376"/>
    </source>
</evidence>
<keyword evidence="3" id="KW-1185">Reference proteome</keyword>
<name>A0A1G9XMK4_ALLAB</name>
<dbReference type="PANTHER" id="PTHR33434">
    <property type="entry name" value="DEGV DOMAIN-CONTAINING PROTEIN DR_1986-RELATED"/>
    <property type="match status" value="1"/>
</dbReference>
<accession>A0A1G9XMK4</accession>